<dbReference type="AlphaFoldDB" id="A0A517CM68"/>
<evidence type="ECO:0000313" key="1">
    <source>
        <dbReference type="EMBL" id="QDR66116.1"/>
    </source>
</evidence>
<geneLocation type="plasmid" evidence="1">
    <name>pSSLNP162</name>
</geneLocation>
<gene>
    <name evidence="1" type="ORF">FPV13_14545</name>
</gene>
<dbReference type="RefSeq" id="WP_152292164.1">
    <property type="nucleotide sequence ID" value="NZ_CP041918.1"/>
</dbReference>
<accession>A0A517CM68</accession>
<sequence>MVRVKSKKIFSYFAVIICRQAKEYKEYIQHSQFSDRDTVSNNQLEAIGPVPAWLNRSNRESFTMYNK</sequence>
<proteinExistence type="predicted"/>
<name>A0A517CM68_MAMSC</name>
<reference evidence="1" key="1">
    <citation type="submission" date="2019-07" db="EMBL/GenBank/DDBJ databases">
        <title>Draft Genome Sequence of Megaplasmid-Bearing Staphylococcus scuiri strain B9-58B Isolated from Retail Pork.</title>
        <authorList>
            <person name="Neyaz L."/>
            <person name="Karki A.B."/>
            <person name="Fakhr M.K."/>
        </authorList>
    </citation>
    <scope>NUCLEOTIDE SEQUENCE</scope>
    <source>
        <strain evidence="1">B9-58B</strain>
        <plasmid evidence="1">pSSLNP162</plasmid>
    </source>
</reference>
<protein>
    <submittedName>
        <fullName evidence="1">Uncharacterized protein</fullName>
    </submittedName>
</protein>
<dbReference type="EMBL" id="CP041918">
    <property type="protein sequence ID" value="QDR66116.1"/>
    <property type="molecule type" value="Genomic_DNA"/>
</dbReference>
<organism evidence="1">
    <name type="scientific">Mammaliicoccus sciuri</name>
    <name type="common">Staphylococcus sciuri</name>
    <dbReference type="NCBI Taxonomy" id="1296"/>
    <lineage>
        <taxon>Bacteria</taxon>
        <taxon>Bacillati</taxon>
        <taxon>Bacillota</taxon>
        <taxon>Bacilli</taxon>
        <taxon>Bacillales</taxon>
        <taxon>Staphylococcaceae</taxon>
        <taxon>Mammaliicoccus</taxon>
    </lineage>
</organism>
<keyword evidence="1" id="KW-0614">Plasmid</keyword>